<keyword evidence="1" id="KW-0812">Transmembrane</keyword>
<dbReference type="AlphaFoldDB" id="A0ABD3GER0"/>
<keyword evidence="1" id="KW-1133">Transmembrane helix</keyword>
<evidence type="ECO:0000313" key="3">
    <source>
        <dbReference type="Proteomes" id="UP001633002"/>
    </source>
</evidence>
<dbReference type="EMBL" id="JBJQOH010000008">
    <property type="protein sequence ID" value="KAL3677071.1"/>
    <property type="molecule type" value="Genomic_DNA"/>
</dbReference>
<feature type="transmembrane region" description="Helical" evidence="1">
    <location>
        <begin position="12"/>
        <end position="33"/>
    </location>
</feature>
<evidence type="ECO:0000256" key="1">
    <source>
        <dbReference type="SAM" id="Phobius"/>
    </source>
</evidence>
<evidence type="ECO:0008006" key="4">
    <source>
        <dbReference type="Google" id="ProtNLM"/>
    </source>
</evidence>
<sequence>MGRVGLHPMLDGLALILGALELVPFLLGALALVPPGDLVQPPPNALVSTPSSALVLILGPWFLTHMVSWSDDGELYDDDEENGEPSDIEDFADCTSDGECGSDEGIPEETLGSLQDREGAAAELIPGLPNDLVSVQIWPRIASSFGKLRTVNREWRLFVKSTPEWLAMEVVHSTEGLNEMGYFLFRESLAKKVEDERQTILAFLRDVNKE</sequence>
<accession>A0ABD3GER0</accession>
<dbReference type="Proteomes" id="UP001633002">
    <property type="component" value="Unassembled WGS sequence"/>
</dbReference>
<protein>
    <recommendedName>
        <fullName evidence="4">F-box domain-containing protein</fullName>
    </recommendedName>
</protein>
<comment type="caution">
    <text evidence="2">The sequence shown here is derived from an EMBL/GenBank/DDBJ whole genome shotgun (WGS) entry which is preliminary data.</text>
</comment>
<evidence type="ECO:0000313" key="2">
    <source>
        <dbReference type="EMBL" id="KAL3677071.1"/>
    </source>
</evidence>
<reference evidence="2 3" key="1">
    <citation type="submission" date="2024-09" db="EMBL/GenBank/DDBJ databases">
        <title>Chromosome-scale assembly of Riccia sorocarpa.</title>
        <authorList>
            <person name="Paukszto L."/>
        </authorList>
    </citation>
    <scope>NUCLEOTIDE SEQUENCE [LARGE SCALE GENOMIC DNA]</scope>
    <source>
        <strain evidence="2">LP-2024</strain>
        <tissue evidence="2">Aerial parts of the thallus</tissue>
    </source>
</reference>
<keyword evidence="1" id="KW-0472">Membrane</keyword>
<proteinExistence type="predicted"/>
<keyword evidence="3" id="KW-1185">Reference proteome</keyword>
<organism evidence="2 3">
    <name type="scientific">Riccia sorocarpa</name>
    <dbReference type="NCBI Taxonomy" id="122646"/>
    <lineage>
        <taxon>Eukaryota</taxon>
        <taxon>Viridiplantae</taxon>
        <taxon>Streptophyta</taxon>
        <taxon>Embryophyta</taxon>
        <taxon>Marchantiophyta</taxon>
        <taxon>Marchantiopsida</taxon>
        <taxon>Marchantiidae</taxon>
        <taxon>Marchantiales</taxon>
        <taxon>Ricciaceae</taxon>
        <taxon>Riccia</taxon>
    </lineage>
</organism>
<name>A0ABD3GER0_9MARC</name>
<feature type="transmembrane region" description="Helical" evidence="1">
    <location>
        <begin position="45"/>
        <end position="63"/>
    </location>
</feature>
<gene>
    <name evidence="2" type="ORF">R1sor_027019</name>
</gene>